<dbReference type="InterPro" id="IPR026983">
    <property type="entry name" value="DHC"/>
</dbReference>
<dbReference type="OMA" id="KWIRNSK"/>
<evidence type="ECO:0000313" key="14">
    <source>
        <dbReference type="EMBL" id="CAE8587744.1"/>
    </source>
</evidence>
<dbReference type="OrthoDB" id="5593012at2759"/>
<keyword evidence="5" id="KW-0547">Nucleotide-binding</keyword>
<dbReference type="GO" id="GO:0051959">
    <property type="term" value="F:dynein light intermediate chain binding"/>
    <property type="evidence" value="ECO:0007669"/>
    <property type="project" value="InterPro"/>
</dbReference>
<dbReference type="Gene3D" id="1.20.920.20">
    <property type="match status" value="1"/>
</dbReference>
<dbReference type="InterPro" id="IPR035706">
    <property type="entry name" value="AAA_9"/>
</dbReference>
<dbReference type="EMBL" id="CAJNNV010002744">
    <property type="protein sequence ID" value="CAE8587744.1"/>
    <property type="molecule type" value="Genomic_DNA"/>
</dbReference>
<keyword evidence="3" id="KW-0493">Microtubule</keyword>
<dbReference type="PANTHER" id="PTHR22878:SF68">
    <property type="entry name" value="DYNEIN HEAVY CHAIN 6, AXONEMAL-LIKE"/>
    <property type="match status" value="1"/>
</dbReference>
<keyword evidence="4" id="KW-0677">Repeat</keyword>
<evidence type="ECO:0000256" key="10">
    <source>
        <dbReference type="ARBA" id="ARBA00023175"/>
    </source>
</evidence>
<evidence type="ECO:0000256" key="8">
    <source>
        <dbReference type="ARBA" id="ARBA00023054"/>
    </source>
</evidence>
<dbReference type="FunFam" id="3.40.50.300:FF:000049">
    <property type="entry name" value="Dynein, axonemal, heavy chain 5"/>
    <property type="match status" value="1"/>
</dbReference>
<dbReference type="PANTHER" id="PTHR22878">
    <property type="entry name" value="DYNEIN HEAVY CHAIN 6, AXONEMAL-LIKE-RELATED"/>
    <property type="match status" value="1"/>
</dbReference>
<dbReference type="GO" id="GO:0005524">
    <property type="term" value="F:ATP binding"/>
    <property type="evidence" value="ECO:0007669"/>
    <property type="project" value="UniProtKB-KW"/>
</dbReference>
<evidence type="ECO:0000256" key="9">
    <source>
        <dbReference type="ARBA" id="ARBA00023069"/>
    </source>
</evidence>
<evidence type="ECO:0000256" key="6">
    <source>
        <dbReference type="ARBA" id="ARBA00022840"/>
    </source>
</evidence>
<proteinExistence type="predicted"/>
<keyword evidence="7" id="KW-0243">Dynein</keyword>
<evidence type="ECO:0000256" key="12">
    <source>
        <dbReference type="ARBA" id="ARBA00023273"/>
    </source>
</evidence>
<dbReference type="GO" id="GO:0030286">
    <property type="term" value="C:dynein complex"/>
    <property type="evidence" value="ECO:0007669"/>
    <property type="project" value="UniProtKB-KW"/>
</dbReference>
<dbReference type="GO" id="GO:0005874">
    <property type="term" value="C:microtubule"/>
    <property type="evidence" value="ECO:0007669"/>
    <property type="project" value="UniProtKB-KW"/>
</dbReference>
<keyword evidence="9" id="KW-0969">Cilium</keyword>
<dbReference type="AlphaFoldDB" id="A0A813DNK8"/>
<feature type="non-terminal residue" evidence="14">
    <location>
        <position position="1"/>
    </location>
</feature>
<evidence type="ECO:0000256" key="11">
    <source>
        <dbReference type="ARBA" id="ARBA00023212"/>
    </source>
</evidence>
<evidence type="ECO:0000259" key="13">
    <source>
        <dbReference type="Pfam" id="PF12781"/>
    </source>
</evidence>
<dbReference type="Gene3D" id="3.40.50.300">
    <property type="entry name" value="P-loop containing nucleotide triphosphate hydrolases"/>
    <property type="match status" value="1"/>
</dbReference>
<evidence type="ECO:0000256" key="5">
    <source>
        <dbReference type="ARBA" id="ARBA00022741"/>
    </source>
</evidence>
<keyword evidence="15" id="KW-1185">Reference proteome</keyword>
<dbReference type="GO" id="GO:0007018">
    <property type="term" value="P:microtubule-based movement"/>
    <property type="evidence" value="ECO:0007669"/>
    <property type="project" value="InterPro"/>
</dbReference>
<name>A0A813DNK8_POLGL</name>
<keyword evidence="12" id="KW-0966">Cell projection</keyword>
<accession>A0A813DNK8</accession>
<sequence length="196" mass="22228">YYNLTGDVLISSGIIAYLGCFLAKYRNESISSWIGLMRQNDVPSSSTFDLRSVIGEDVIIRQWVIDKLPNDQVSIDNALILSKSRRWPLMIDPQLQANKWIRNSKGESLMILRLSQGNYARKLEVAISQGAPVLIENVPEVLDPLLEPLLQKAKFKAGNIVMIRLGDSTVEYNEDFRLYMTSKLPNPHYSPEICVQ</sequence>
<evidence type="ECO:0000256" key="7">
    <source>
        <dbReference type="ARBA" id="ARBA00023017"/>
    </source>
</evidence>
<feature type="domain" description="Dynein heavy chain ATP-binding dynein motor region" evidence="13">
    <location>
        <begin position="61"/>
        <end position="196"/>
    </location>
</feature>
<dbReference type="Proteomes" id="UP000654075">
    <property type="component" value="Unassembled WGS sequence"/>
</dbReference>
<comment type="subcellular location">
    <subcellularLocation>
        <location evidence="1">Cytoplasm</location>
        <location evidence="1">Cytoskeleton</location>
        <location evidence="1">Cilium axoneme</location>
    </subcellularLocation>
</comment>
<feature type="non-terminal residue" evidence="14">
    <location>
        <position position="196"/>
    </location>
</feature>
<reference evidence="14" key="1">
    <citation type="submission" date="2021-02" db="EMBL/GenBank/DDBJ databases">
        <authorList>
            <person name="Dougan E. K."/>
            <person name="Rhodes N."/>
            <person name="Thang M."/>
            <person name="Chan C."/>
        </authorList>
    </citation>
    <scope>NUCLEOTIDE SEQUENCE</scope>
</reference>
<dbReference type="InterPro" id="IPR027417">
    <property type="entry name" value="P-loop_NTPase"/>
</dbReference>
<dbReference type="Pfam" id="PF12781">
    <property type="entry name" value="AAA_9"/>
    <property type="match status" value="1"/>
</dbReference>
<evidence type="ECO:0000256" key="2">
    <source>
        <dbReference type="ARBA" id="ARBA00022490"/>
    </source>
</evidence>
<evidence type="ECO:0000256" key="4">
    <source>
        <dbReference type="ARBA" id="ARBA00022737"/>
    </source>
</evidence>
<gene>
    <name evidence="14" type="ORF">PGLA1383_LOCUS6575</name>
</gene>
<dbReference type="GO" id="GO:0045505">
    <property type="term" value="F:dynein intermediate chain binding"/>
    <property type="evidence" value="ECO:0007669"/>
    <property type="project" value="InterPro"/>
</dbReference>
<keyword evidence="2" id="KW-0963">Cytoplasm</keyword>
<evidence type="ECO:0000256" key="1">
    <source>
        <dbReference type="ARBA" id="ARBA00004430"/>
    </source>
</evidence>
<comment type="caution">
    <text evidence="14">The sequence shown here is derived from an EMBL/GenBank/DDBJ whole genome shotgun (WGS) entry which is preliminary data.</text>
</comment>
<keyword evidence="11" id="KW-0206">Cytoskeleton</keyword>
<dbReference type="GO" id="GO:0005930">
    <property type="term" value="C:axoneme"/>
    <property type="evidence" value="ECO:0007669"/>
    <property type="project" value="UniProtKB-SubCell"/>
</dbReference>
<keyword evidence="6" id="KW-0067">ATP-binding</keyword>
<organism evidence="14 15">
    <name type="scientific">Polarella glacialis</name>
    <name type="common">Dinoflagellate</name>
    <dbReference type="NCBI Taxonomy" id="89957"/>
    <lineage>
        <taxon>Eukaryota</taxon>
        <taxon>Sar</taxon>
        <taxon>Alveolata</taxon>
        <taxon>Dinophyceae</taxon>
        <taxon>Suessiales</taxon>
        <taxon>Suessiaceae</taxon>
        <taxon>Polarella</taxon>
    </lineage>
</organism>
<evidence type="ECO:0000313" key="15">
    <source>
        <dbReference type="Proteomes" id="UP000654075"/>
    </source>
</evidence>
<protein>
    <recommendedName>
        <fullName evidence="13">Dynein heavy chain ATP-binding dynein motor region domain-containing protein</fullName>
    </recommendedName>
</protein>
<evidence type="ECO:0000256" key="3">
    <source>
        <dbReference type="ARBA" id="ARBA00022701"/>
    </source>
</evidence>
<keyword evidence="8" id="KW-0175">Coiled coil</keyword>
<keyword evidence="10" id="KW-0505">Motor protein</keyword>